<keyword evidence="10" id="KW-1185">Reference proteome</keyword>
<dbReference type="AlphaFoldDB" id="A0A969W9B6"/>
<evidence type="ECO:0000256" key="1">
    <source>
        <dbReference type="ARBA" id="ARBA00004651"/>
    </source>
</evidence>
<dbReference type="GO" id="GO:0005886">
    <property type="term" value="C:plasma membrane"/>
    <property type="evidence" value="ECO:0007669"/>
    <property type="project" value="UniProtKB-SubCell"/>
</dbReference>
<keyword evidence="6 8" id="KW-1133">Transmembrane helix</keyword>
<comment type="subcellular location">
    <subcellularLocation>
        <location evidence="1">Cell membrane</location>
        <topology evidence="1">Multi-pass membrane protein</topology>
    </subcellularLocation>
</comment>
<dbReference type="Proteomes" id="UP000653472">
    <property type="component" value="Unassembled WGS sequence"/>
</dbReference>
<dbReference type="GO" id="GO:0055085">
    <property type="term" value="P:transmembrane transport"/>
    <property type="evidence" value="ECO:0007669"/>
    <property type="project" value="InterPro"/>
</dbReference>
<feature type="transmembrane region" description="Helical" evidence="8">
    <location>
        <begin position="89"/>
        <end position="109"/>
    </location>
</feature>
<evidence type="ECO:0000313" key="10">
    <source>
        <dbReference type="Proteomes" id="UP000653472"/>
    </source>
</evidence>
<feature type="transmembrane region" description="Helical" evidence="8">
    <location>
        <begin position="57"/>
        <end position="77"/>
    </location>
</feature>
<proteinExistence type="inferred from homology"/>
<evidence type="ECO:0000256" key="7">
    <source>
        <dbReference type="ARBA" id="ARBA00023136"/>
    </source>
</evidence>
<dbReference type="PANTHER" id="PTHR36838:SF1">
    <property type="entry name" value="SLR1864 PROTEIN"/>
    <property type="match status" value="1"/>
</dbReference>
<reference evidence="9" key="1">
    <citation type="submission" date="2020-03" db="EMBL/GenBank/DDBJ databases">
        <title>Solimonas marina sp. nov., isolated from deep seawater of the Pacific Ocean.</title>
        <authorList>
            <person name="Liu X."/>
            <person name="Lai Q."/>
            <person name="Sun F."/>
            <person name="Gai Y."/>
            <person name="Li G."/>
            <person name="Shao Z."/>
        </authorList>
    </citation>
    <scope>NUCLEOTIDE SEQUENCE</scope>
    <source>
        <strain evidence="9">C16B3</strain>
    </source>
</reference>
<dbReference type="InterPro" id="IPR004776">
    <property type="entry name" value="Mem_transp_PIN-like"/>
</dbReference>
<dbReference type="EMBL" id="JAAVXB010000001">
    <property type="protein sequence ID" value="NKF20745.1"/>
    <property type="molecule type" value="Genomic_DNA"/>
</dbReference>
<feature type="transmembrane region" description="Helical" evidence="8">
    <location>
        <begin position="158"/>
        <end position="180"/>
    </location>
</feature>
<name>A0A969W9B6_9GAMM</name>
<evidence type="ECO:0000256" key="6">
    <source>
        <dbReference type="ARBA" id="ARBA00022989"/>
    </source>
</evidence>
<keyword evidence="4" id="KW-1003">Cell membrane</keyword>
<dbReference type="InterPro" id="IPR038770">
    <property type="entry name" value="Na+/solute_symporter_sf"/>
</dbReference>
<evidence type="ECO:0000256" key="5">
    <source>
        <dbReference type="ARBA" id="ARBA00022692"/>
    </source>
</evidence>
<keyword evidence="7 8" id="KW-0472">Membrane</keyword>
<accession>A0A969W9B6</accession>
<comment type="caution">
    <text evidence="9">The sequence shown here is derived from an EMBL/GenBank/DDBJ whole genome shotgun (WGS) entry which is preliminary data.</text>
</comment>
<dbReference type="Pfam" id="PF03547">
    <property type="entry name" value="Mem_trans"/>
    <property type="match status" value="1"/>
</dbReference>
<feature type="transmembrane region" description="Helical" evidence="8">
    <location>
        <begin position="121"/>
        <end position="146"/>
    </location>
</feature>
<dbReference type="PANTHER" id="PTHR36838">
    <property type="entry name" value="AUXIN EFFLUX CARRIER FAMILY PROTEIN"/>
    <property type="match status" value="1"/>
</dbReference>
<comment type="similarity">
    <text evidence="2">Belongs to the auxin efflux carrier (TC 2.A.69) family.</text>
</comment>
<keyword evidence="3" id="KW-0813">Transport</keyword>
<organism evidence="9 10">
    <name type="scientific">Solimonas marina</name>
    <dbReference type="NCBI Taxonomy" id="2714601"/>
    <lineage>
        <taxon>Bacteria</taxon>
        <taxon>Pseudomonadati</taxon>
        <taxon>Pseudomonadota</taxon>
        <taxon>Gammaproteobacteria</taxon>
        <taxon>Nevskiales</taxon>
        <taxon>Nevskiaceae</taxon>
        <taxon>Solimonas</taxon>
    </lineage>
</organism>
<feature type="transmembrane region" description="Helical" evidence="8">
    <location>
        <begin position="218"/>
        <end position="240"/>
    </location>
</feature>
<dbReference type="Gene3D" id="1.20.1530.20">
    <property type="match status" value="1"/>
</dbReference>
<feature type="transmembrane region" description="Helical" evidence="8">
    <location>
        <begin position="278"/>
        <end position="297"/>
    </location>
</feature>
<gene>
    <name evidence="9" type="ORF">G7Y82_00350</name>
</gene>
<evidence type="ECO:0000256" key="8">
    <source>
        <dbReference type="SAM" id="Phobius"/>
    </source>
</evidence>
<evidence type="ECO:0000256" key="2">
    <source>
        <dbReference type="ARBA" id="ARBA00010145"/>
    </source>
</evidence>
<protein>
    <submittedName>
        <fullName evidence="9">AEC family transporter</fullName>
    </submittedName>
</protein>
<sequence length="299" mass="31652">MVAFLLLVVCLALGVLVARYAHPPIGLAPGLNWWLINIALPAMVLEMVPQLNFDPHMLFLVLSEWFIFIAAWVLFAFIGGRLGWSRGRIGALTLVAGLGNTSFIGYPMIEALRGREALGLAVVADQAGCFVALAVGGIVVSSIYSGQRPKAADVIGRVLRFPAFLALMSSVVVNLLGGWPPLIEDLLGRIAATLTPLALFVVGLRFKLHMERDQLSAVGMGLAYKLVLIPAVVLGAGLLLGIYGQMLTIGVLQASMAPMVSATILADQHHLDPPVANTLLGAGTLLGFVTVPAWSFLLG</sequence>
<evidence type="ECO:0000313" key="9">
    <source>
        <dbReference type="EMBL" id="NKF20745.1"/>
    </source>
</evidence>
<evidence type="ECO:0000256" key="4">
    <source>
        <dbReference type="ARBA" id="ARBA00022475"/>
    </source>
</evidence>
<feature type="transmembrane region" description="Helical" evidence="8">
    <location>
        <begin position="186"/>
        <end position="206"/>
    </location>
</feature>
<dbReference type="RefSeq" id="WP_168146012.1">
    <property type="nucleotide sequence ID" value="NZ_JAAVXB010000001.1"/>
</dbReference>
<evidence type="ECO:0000256" key="3">
    <source>
        <dbReference type="ARBA" id="ARBA00022448"/>
    </source>
</evidence>
<keyword evidence="5 8" id="KW-0812">Transmembrane</keyword>